<keyword evidence="3" id="KW-1185">Reference proteome</keyword>
<evidence type="ECO:0000256" key="1">
    <source>
        <dbReference type="SAM" id="MobiDB-lite"/>
    </source>
</evidence>
<dbReference type="AlphaFoldDB" id="A0A812TXF8"/>
<evidence type="ECO:0000313" key="2">
    <source>
        <dbReference type="EMBL" id="CAE7546618.1"/>
    </source>
</evidence>
<name>A0A812TXF8_9DINO</name>
<dbReference type="EMBL" id="CAJNDS010002618">
    <property type="protein sequence ID" value="CAE7546618.1"/>
    <property type="molecule type" value="Genomic_DNA"/>
</dbReference>
<dbReference type="OrthoDB" id="411680at2759"/>
<gene>
    <name evidence="2" type="ORF">SNAT2548_LOCUS30674</name>
</gene>
<accession>A0A812TXF8</accession>
<evidence type="ECO:0000313" key="3">
    <source>
        <dbReference type="Proteomes" id="UP000604046"/>
    </source>
</evidence>
<proteinExistence type="predicted"/>
<feature type="compositionally biased region" description="Basic and acidic residues" evidence="1">
    <location>
        <begin position="7"/>
        <end position="17"/>
    </location>
</feature>
<reference evidence="2" key="1">
    <citation type="submission" date="2021-02" db="EMBL/GenBank/DDBJ databases">
        <authorList>
            <person name="Dougan E. K."/>
            <person name="Rhodes N."/>
            <person name="Thang M."/>
            <person name="Chan C."/>
        </authorList>
    </citation>
    <scope>NUCLEOTIDE SEQUENCE</scope>
</reference>
<sequence>MWPPERVTGDRPCESRRGSSSSFPRTQLGLQSMLGETAFGKASSSSASSQQAACSAGQRSATSAHGRLSLASAACLGIWATRATRAAPKLRGQYLGSSRRRLVRVMRWSQATSSTDAFMEHLASLDKQQLPEVEVELATALVDGDEELVGRTIQFLLDAGVHKTAIQIYHRWCWNDERISVPVAVAGDVLRVLAVYSQYESAVAHVHGLLSMEEVNDLDAAALFNKILLGIQQAGHPLTANRAEQVLKSMVEAGVEPDCETLRILVECKTLYAGPAFLTDVGQTVLSLARRFVGIPPDGPALLAVSAAHLRAGDLEAAYRWFVASQLEVRKQDLGEPHALELVSQLARGLAVGGQAIRLLRVLQQVKADGGELPANAMSVSLAGYTAGRSLATCWLEPPADVVRRRGIWASEEKVKVTCAEQWNWKQLEASRHEVYQWYPYLSPDTKLERAWLTPLRALDVGALGLVRDWSGETPAQATARERLGERTEEPMLDMKSALCVEPPGAANSGSFFSVAERTKSRPVALVPKPRTWRSVHADTVKRAYGNSQRHRAHSPQHLRKILLAERSSQLLLGAKPVSAAMQMPYAQLEEIVKSLNDEEKQALLGFEDASNFTKEELQEALLNAKVDSDLVSGKTKEAVKSMVKLAVAIAKGEPYEKSVSDEAYVKAVEEMSDEELQEAWQLLYAKRSTEIMGEELSSRVEDRLLSELEEDEQRDGSAEDELRLALDILNTLRDVGAEPSAMDCKALLQAAHSLGDAELAGQVLENVAGTLEKEEPANELGSAGQMLLQAMEDGGWHKKTSEDFLKGKRVVTRRDPEAHLGHLQTRYLDPLQGAAPAEPFSKDRDDLLQALTKPYLDEIELWKRGIANRPELEGEDEEEVRQQSVEWSYERRDELSGETIQEVQLVTRSDVLMAGTLHPAEAEDLLAWVRTDRKWSSSVKVVLHDHLHRLGLEVPPDESHSRKLLTFVAKVLGEAAETREMVG</sequence>
<feature type="compositionally biased region" description="Polar residues" evidence="1">
    <location>
        <begin position="18"/>
        <end position="27"/>
    </location>
</feature>
<dbReference type="Proteomes" id="UP000604046">
    <property type="component" value="Unassembled WGS sequence"/>
</dbReference>
<organism evidence="2 3">
    <name type="scientific">Symbiodinium natans</name>
    <dbReference type="NCBI Taxonomy" id="878477"/>
    <lineage>
        <taxon>Eukaryota</taxon>
        <taxon>Sar</taxon>
        <taxon>Alveolata</taxon>
        <taxon>Dinophyceae</taxon>
        <taxon>Suessiales</taxon>
        <taxon>Symbiodiniaceae</taxon>
        <taxon>Symbiodinium</taxon>
    </lineage>
</organism>
<feature type="region of interest" description="Disordered" evidence="1">
    <location>
        <begin position="1"/>
        <end position="27"/>
    </location>
</feature>
<comment type="caution">
    <text evidence="2">The sequence shown here is derived from an EMBL/GenBank/DDBJ whole genome shotgun (WGS) entry which is preliminary data.</text>
</comment>
<protein>
    <submittedName>
        <fullName evidence="2">Uncharacterized protein</fullName>
    </submittedName>
</protein>